<feature type="region of interest" description="Disordered" evidence="1">
    <location>
        <begin position="426"/>
        <end position="457"/>
    </location>
</feature>
<accession>R7QBU6</accession>
<feature type="compositionally biased region" description="Basic and acidic residues" evidence="1">
    <location>
        <begin position="1473"/>
        <end position="1483"/>
    </location>
</feature>
<dbReference type="InterPro" id="IPR036890">
    <property type="entry name" value="HATPase_C_sf"/>
</dbReference>
<dbReference type="OMA" id="VYWWVIL"/>
<dbReference type="Pfam" id="PF12449">
    <property type="entry name" value="DUF3684"/>
    <property type="match status" value="2"/>
</dbReference>
<feature type="compositionally biased region" description="Basic and acidic residues" evidence="1">
    <location>
        <begin position="1445"/>
        <end position="1459"/>
    </location>
</feature>
<gene>
    <name evidence="3" type="ORF">CHC_T00003242001</name>
</gene>
<dbReference type="GeneID" id="17322432"/>
<dbReference type="SUPFAM" id="SSF55874">
    <property type="entry name" value="ATPase domain of HSP90 chaperone/DNA topoisomerase II/histidine kinase"/>
    <property type="match status" value="1"/>
</dbReference>
<dbReference type="EMBL" id="HG001709">
    <property type="protein sequence ID" value="CDF34901.1"/>
    <property type="molecule type" value="Genomic_DNA"/>
</dbReference>
<feature type="compositionally biased region" description="Polar residues" evidence="1">
    <location>
        <begin position="1484"/>
        <end position="1512"/>
    </location>
</feature>
<dbReference type="Proteomes" id="UP000012073">
    <property type="component" value="Unassembled WGS sequence"/>
</dbReference>
<evidence type="ECO:0000256" key="1">
    <source>
        <dbReference type="SAM" id="MobiDB-lite"/>
    </source>
</evidence>
<keyword evidence="4" id="KW-1185">Reference proteome</keyword>
<feature type="compositionally biased region" description="Basic and acidic residues" evidence="1">
    <location>
        <begin position="426"/>
        <end position="442"/>
    </location>
</feature>
<name>R7QBU6_CHOCR</name>
<dbReference type="PANTHER" id="PTHR47839">
    <property type="entry name" value="DOMAIN PROTEIN, PUTATIVE (AFU_ORTHOLOGUE AFUA_6G04830)-RELATED"/>
    <property type="match status" value="1"/>
</dbReference>
<reference evidence="4" key="1">
    <citation type="journal article" date="2013" name="Proc. Natl. Acad. Sci. U.S.A.">
        <title>Genome structure and metabolic features in the red seaweed Chondrus crispus shed light on evolution of the Archaeplastida.</title>
        <authorList>
            <person name="Collen J."/>
            <person name="Porcel B."/>
            <person name="Carre W."/>
            <person name="Ball S.G."/>
            <person name="Chaparro C."/>
            <person name="Tonon T."/>
            <person name="Barbeyron T."/>
            <person name="Michel G."/>
            <person name="Noel B."/>
            <person name="Valentin K."/>
            <person name="Elias M."/>
            <person name="Artiguenave F."/>
            <person name="Arun A."/>
            <person name="Aury J.M."/>
            <person name="Barbosa-Neto J.F."/>
            <person name="Bothwell J.H."/>
            <person name="Bouget F.Y."/>
            <person name="Brillet L."/>
            <person name="Cabello-Hurtado F."/>
            <person name="Capella-Gutierrez S."/>
            <person name="Charrier B."/>
            <person name="Cladiere L."/>
            <person name="Cock J.M."/>
            <person name="Coelho S.M."/>
            <person name="Colleoni C."/>
            <person name="Czjzek M."/>
            <person name="Da Silva C."/>
            <person name="Delage L."/>
            <person name="Denoeud F."/>
            <person name="Deschamps P."/>
            <person name="Dittami S.M."/>
            <person name="Gabaldon T."/>
            <person name="Gachon C.M."/>
            <person name="Groisillier A."/>
            <person name="Herve C."/>
            <person name="Jabbari K."/>
            <person name="Katinka M."/>
            <person name="Kloareg B."/>
            <person name="Kowalczyk N."/>
            <person name="Labadie K."/>
            <person name="Leblanc C."/>
            <person name="Lopez P.J."/>
            <person name="McLachlan D.H."/>
            <person name="Meslet-Cladiere L."/>
            <person name="Moustafa A."/>
            <person name="Nehr Z."/>
            <person name="Nyvall Collen P."/>
            <person name="Panaud O."/>
            <person name="Partensky F."/>
            <person name="Poulain J."/>
            <person name="Rensing S.A."/>
            <person name="Rousvoal S."/>
            <person name="Samson G."/>
            <person name="Symeonidi A."/>
            <person name="Weissenbach J."/>
            <person name="Zambounis A."/>
            <person name="Wincker P."/>
            <person name="Boyen C."/>
        </authorList>
    </citation>
    <scope>NUCLEOTIDE SEQUENCE [LARGE SCALE GENOMIC DNA]</scope>
    <source>
        <strain evidence="4">cv. Stackhouse</strain>
    </source>
</reference>
<feature type="region of interest" description="Disordered" evidence="1">
    <location>
        <begin position="1590"/>
        <end position="1613"/>
    </location>
</feature>
<dbReference type="KEGG" id="ccp:CHC_T00003242001"/>
<dbReference type="Pfam" id="PF25794">
    <property type="entry name" value="SACS"/>
    <property type="match status" value="1"/>
</dbReference>
<proteinExistence type="predicted"/>
<dbReference type="RefSeq" id="XP_005714720.1">
    <property type="nucleotide sequence ID" value="XM_005714663.1"/>
</dbReference>
<dbReference type="PANTHER" id="PTHR47839:SF1">
    <property type="entry name" value="DOMAIN PROTEIN, PUTATIVE (AFU_ORTHOLOGUE AFUA_6G04830)-RELATED"/>
    <property type="match status" value="1"/>
</dbReference>
<protein>
    <recommendedName>
        <fullName evidence="2">Sacsin/Nov domain-containing protein</fullName>
    </recommendedName>
</protein>
<dbReference type="Gene3D" id="3.30.565.10">
    <property type="entry name" value="Histidine kinase-like ATPase, C-terminal domain"/>
    <property type="match status" value="1"/>
</dbReference>
<feature type="domain" description="Sacsin/Nov" evidence="2">
    <location>
        <begin position="43"/>
        <end position="148"/>
    </location>
</feature>
<evidence type="ECO:0000259" key="2">
    <source>
        <dbReference type="Pfam" id="PF25794"/>
    </source>
</evidence>
<evidence type="ECO:0000313" key="3">
    <source>
        <dbReference type="EMBL" id="CDF34901.1"/>
    </source>
</evidence>
<dbReference type="InterPro" id="IPR058210">
    <property type="entry name" value="SACS/Nov_dom"/>
</dbReference>
<sequence>MSSSAGDHVAAANSKVTSAFESIRSAVLATGVDTRVEVNQRALIDKILARYASAGAVYRELLQNSNDAEATTAEIHFTTCPVPSGALVTEVVYKNDGLPFRNQDWARMRKIAEGNPDVSKVGAFGVGAYTMFSICEEPMVVSGGQAMAFAWKGDALWVKIGKAPGPVDQWTSFVLRSRDPYPVPDLVEFGQFLCSSLTFTSCLNVILVFVDGKRRLTISKRQLDKPRIIKPPKASNWWKGDGAVTTSPKHVFTLGRSDGSITETLVEIIVNFDGDSSVKRARYVSALADTKVPSDMARRMQRVTKKLAPSQVKIEVFVDANDSSDNGQKKSRATKITSAFSPGMGAGRVFIGFKTSQTTGLAAHLAAPLLPTVEREAIDFQDPTLRIYNCELLAIAGIVLRLTLEHSMSYIGEQYAKTEPERLAYEARETEKTSEKEPDSRTGIESAGEGESAGGKVLEESSNPLFSFAKFMSSGVKKIANAITSSDLLSNGGHDVFHPPDSRPLSKEEKDAISLMRSFSPQPSTPDALVGTVLANGFQNCLPGVSPLVLTKSGMVRGLDARLPYYGIEGFVKKGVVRNIVLKNAENYLLHVAGCRSLNMDDLVKYCSSNPLHTQGIVRLLTWWTRYSRADTSAATYSLVLKQSISFMRGHADSIAAGTETTERVDATISFRDIEFYLDKTMLSSDLPMPPFVLPKELLDVVPDRILTDKYLVSWFSPLPFQYWAHYVATHPCLTDGRSEDNDIRMKVLVVMSREHSKLSGNLQKEYERVLHRALSRIRCVPVDGQPASSCQTDVPADLYLRSAELGMFRGLGTFQTVSAALGPANVSEDFLICIGVRKTVSIDFLFSQLDRLKWNRNPKPLITFLRSTNLSTSDLEKLRSTQYLPAVNDKSRTFAPPELYLPNEAVGKFPFVKTLQWSSETLREDSPDGEFLVKLGCKVEVPLSELMKHLSVKVLDESDRRHGIDYLCKKLVAGGSYTADYKNYLERKFLPATVEYPLRANKRTIELHSPNSCFSSAECSCLGFPILDSHFTKGKRLGYDRVLRCATKPTSRELGTHFISVVGDAMRMAKETSQTDEILKAFERVFEYLSTRATELDREMIEHLSKTPFIPQETGDGMTWFLPREIYFSGDGGDGEDFTNSLFPVRRFSPFLATMGVKSQPSTEDLFRMVLSSPNRVLAKLGSSKYLALLRRIAANPPYREVTPQMKKSPFLLSIQLTKTLETRLDIQSGDSETQDRNKFVLAKACDICIIDNSRYSRMFTLLAAPQESDIEIFYKSLGSPRISQKVRQNFWANGGQNPSTELTKSFWGRISERRPLLVSNVVSQPLSKDAVVLLSDDVLQIYEVSRINAKYCYGSQESIEKTTCTGYVGEDVTGAPSSTKQGGERKFYIFVTQGLDWFHVGNVIGSQILQKCDVQDAFFIGSLLEAPLDQLRARGFPVDRILHAEDPAEDQPVKVEESSTNPSLNPEPEASPERKPIKSRENLLSANKQQEQPHSQPKLNPSQSFTSGDSQVPGLKKQKGDLLSRAVKGLRGLPRSTRTRFSEKTPPGSVGPSQGGGKRKEGSRPSTAGHVDDAANHEGVQEMLRQSVGSTRHISTKQKKVHFPADESGGTIPEAMGQAGLTCDAAIVEDLELFTGPSDASRTPATMTVFSTLGSEVSKTFLATNWSAVKSFMVVLSRLCEVYSLRLDTVAIYHAPLGPTVAFNSAKRLFFNIRYFVNLHYRTKKSYRLECYAFWWSVMAHELSHNLISEHNREHGFFTERYTQTYLGPLISTLKRKGDVAGL</sequence>
<feature type="region of interest" description="Disordered" evidence="1">
    <location>
        <begin position="1445"/>
        <end position="1577"/>
    </location>
</feature>
<evidence type="ECO:0000313" key="4">
    <source>
        <dbReference type="Proteomes" id="UP000012073"/>
    </source>
</evidence>
<dbReference type="OrthoDB" id="1262810at2759"/>
<dbReference type="Gramene" id="CDF34901">
    <property type="protein sequence ID" value="CDF34901"/>
    <property type="gene ID" value="CHC_T00003242001"/>
</dbReference>
<organism evidence="3 4">
    <name type="scientific">Chondrus crispus</name>
    <name type="common">Carrageen Irish moss</name>
    <name type="synonym">Polymorpha crispa</name>
    <dbReference type="NCBI Taxonomy" id="2769"/>
    <lineage>
        <taxon>Eukaryota</taxon>
        <taxon>Rhodophyta</taxon>
        <taxon>Florideophyceae</taxon>
        <taxon>Rhodymeniophycidae</taxon>
        <taxon>Gigartinales</taxon>
        <taxon>Gigartinaceae</taxon>
        <taxon>Chondrus</taxon>
    </lineage>
</organism>
<dbReference type="InterPro" id="IPR022155">
    <property type="entry name" value="DUF3684"/>
</dbReference>